<feature type="transmembrane region" description="Helical" evidence="7">
    <location>
        <begin position="424"/>
        <end position="447"/>
    </location>
</feature>
<dbReference type="InterPro" id="IPR019108">
    <property type="entry name" value="Caa3_assmbl_CtaG-rel"/>
</dbReference>
<feature type="transmembrane region" description="Helical" evidence="7">
    <location>
        <begin position="177"/>
        <end position="196"/>
    </location>
</feature>
<feature type="compositionally biased region" description="Low complexity" evidence="6">
    <location>
        <begin position="688"/>
        <end position="703"/>
    </location>
</feature>
<evidence type="ECO:0000256" key="5">
    <source>
        <dbReference type="ARBA" id="ARBA00023136"/>
    </source>
</evidence>
<dbReference type="PANTHER" id="PTHR34820:SF4">
    <property type="entry name" value="INNER MEMBRANE PROTEIN YEBZ"/>
    <property type="match status" value="1"/>
</dbReference>
<keyword evidence="4 7" id="KW-1133">Transmembrane helix</keyword>
<feature type="transmembrane region" description="Helical" evidence="7">
    <location>
        <begin position="453"/>
        <end position="477"/>
    </location>
</feature>
<dbReference type="Pfam" id="PF09678">
    <property type="entry name" value="Caa3_CtaG"/>
    <property type="match status" value="1"/>
</dbReference>
<feature type="transmembrane region" description="Helical" evidence="7">
    <location>
        <begin position="391"/>
        <end position="412"/>
    </location>
</feature>
<feature type="transmembrane region" description="Helical" evidence="7">
    <location>
        <begin position="570"/>
        <end position="593"/>
    </location>
</feature>
<comment type="subcellular location">
    <subcellularLocation>
        <location evidence="1">Cell membrane</location>
        <topology evidence="1">Multi-pass membrane protein</topology>
    </subcellularLocation>
</comment>
<accession>A0ABX8BHA1</accession>
<keyword evidence="5 7" id="KW-0472">Membrane</keyword>
<name>A0ABX8BHA1_9ACTN</name>
<proteinExistence type="predicted"/>
<feature type="transmembrane region" description="Helical" evidence="7">
    <location>
        <begin position="208"/>
        <end position="232"/>
    </location>
</feature>
<dbReference type="InterPro" id="IPR008457">
    <property type="entry name" value="Cu-R_CopD_dom"/>
</dbReference>
<evidence type="ECO:0000256" key="6">
    <source>
        <dbReference type="SAM" id="MobiDB-lite"/>
    </source>
</evidence>
<dbReference type="EMBL" id="CP074133">
    <property type="protein sequence ID" value="QUX21491.1"/>
    <property type="molecule type" value="Genomic_DNA"/>
</dbReference>
<keyword evidence="3 7" id="KW-0812">Transmembrane</keyword>
<evidence type="ECO:0000256" key="2">
    <source>
        <dbReference type="ARBA" id="ARBA00022475"/>
    </source>
</evidence>
<keyword evidence="2" id="KW-1003">Cell membrane</keyword>
<feature type="transmembrane region" description="Helical" evidence="7">
    <location>
        <begin position="104"/>
        <end position="126"/>
    </location>
</feature>
<dbReference type="InterPro" id="IPR032694">
    <property type="entry name" value="CopC/D"/>
</dbReference>
<dbReference type="RefSeq" id="WP_220562714.1">
    <property type="nucleotide sequence ID" value="NZ_CP074133.1"/>
</dbReference>
<keyword evidence="10" id="KW-1185">Reference proteome</keyword>
<dbReference type="PANTHER" id="PTHR34820">
    <property type="entry name" value="INNER MEMBRANE PROTEIN YEBZ"/>
    <property type="match status" value="1"/>
</dbReference>
<feature type="transmembrane region" description="Helical" evidence="7">
    <location>
        <begin position="252"/>
        <end position="272"/>
    </location>
</feature>
<feature type="transmembrane region" description="Helical" evidence="7">
    <location>
        <begin position="21"/>
        <end position="48"/>
    </location>
</feature>
<evidence type="ECO:0000256" key="4">
    <source>
        <dbReference type="ARBA" id="ARBA00022989"/>
    </source>
</evidence>
<feature type="domain" description="Copper resistance protein D" evidence="8">
    <location>
        <begin position="245"/>
        <end position="350"/>
    </location>
</feature>
<reference evidence="9 10" key="1">
    <citation type="submission" date="2021-05" db="EMBL/GenBank/DDBJ databases">
        <title>Direct Submission.</title>
        <authorList>
            <person name="Li K."/>
            <person name="Gao J."/>
        </authorList>
    </citation>
    <scope>NUCLEOTIDE SEQUENCE [LARGE SCALE GENOMIC DNA]</scope>
    <source>
        <strain evidence="9 10">Mg02</strain>
    </source>
</reference>
<feature type="transmembrane region" description="Helical" evidence="7">
    <location>
        <begin position="146"/>
        <end position="170"/>
    </location>
</feature>
<evidence type="ECO:0000256" key="3">
    <source>
        <dbReference type="ARBA" id="ARBA00022692"/>
    </source>
</evidence>
<feature type="region of interest" description="Disordered" evidence="6">
    <location>
        <begin position="683"/>
        <end position="712"/>
    </location>
</feature>
<feature type="transmembrane region" description="Helical" evidence="7">
    <location>
        <begin position="624"/>
        <end position="645"/>
    </location>
</feature>
<organism evidence="9 10">
    <name type="scientific">Nocardiopsis changdeensis</name>
    <dbReference type="NCBI Taxonomy" id="2831969"/>
    <lineage>
        <taxon>Bacteria</taxon>
        <taxon>Bacillati</taxon>
        <taxon>Actinomycetota</taxon>
        <taxon>Actinomycetes</taxon>
        <taxon>Streptosporangiales</taxon>
        <taxon>Nocardiopsidaceae</taxon>
        <taxon>Nocardiopsis</taxon>
    </lineage>
</organism>
<evidence type="ECO:0000259" key="8">
    <source>
        <dbReference type="Pfam" id="PF05425"/>
    </source>
</evidence>
<evidence type="ECO:0000313" key="10">
    <source>
        <dbReference type="Proteomes" id="UP000676079"/>
    </source>
</evidence>
<evidence type="ECO:0000256" key="1">
    <source>
        <dbReference type="ARBA" id="ARBA00004651"/>
    </source>
</evidence>
<feature type="transmembrane region" description="Helical" evidence="7">
    <location>
        <begin position="68"/>
        <end position="92"/>
    </location>
</feature>
<protein>
    <submittedName>
        <fullName evidence="9">Bifunctional copper resistance protein CopD/cytochrome c oxidase assembly protein</fullName>
    </submittedName>
</protein>
<feature type="transmembrane region" description="Helical" evidence="7">
    <location>
        <begin position="538"/>
        <end position="558"/>
    </location>
</feature>
<evidence type="ECO:0000256" key="7">
    <source>
        <dbReference type="SAM" id="Phobius"/>
    </source>
</evidence>
<feature type="transmembrane region" description="Helical" evidence="7">
    <location>
        <begin position="284"/>
        <end position="303"/>
    </location>
</feature>
<sequence length="712" mass="75792">MAPPAKITQSPDRTGAPRTSTTAVLAAVAALLCLAGLSITLVLGGAAFPEIIPGLPDAGDAVRWGLPLSKAVMDAAAVLTVGTLLLAVVLLPSDKGRLSRQATGYVQAATWSALAWAAGAVATLYFQASEFLARPLGQVSVDEVTAYAGSVSGGIALMFVILLTTGILLFGRTVTGATGALWLLILSLVALTPPALTGHSASSGSHELAVTGLAMHVVTISVWTGGLALLTYHAMRANGDAVEIAAARFSRLALWAYIGVAISGLASALARIESFDALVRTEYGLIIVVKAVLFAVLGAFGYLHREFALKGAGGAAGEPARPAYRRLLFLRIAAVEVLVMALVIGVSVGLGRTAPPPPLDSRVDPAALILGFPVPPPMDLVNLLTLWRPDLFFIMLVVVAGGLYAAGVTRLLRRGDSWPVGRTVAFAAGLLTIVVAHLSGYATYAMVLFSAHMIQHMVLSMLTPILLVLGAPVTLALRALRPAKRRGDRGPREWLNLFLNSRFSKVVTHPAVATPLFVFSPYALYFTPLFPTLMNDHLGHLFMGVHFLLTGFLFYWVIVGVDPAPRKMPYLLRILLLLLAMGFHAFFGISIMMQTAPIAMDFYGQFDVPWVDDLAEDQYAGGGVAWALGEIPTLLVMLALVVQWSRDDEKQERRRERHARRDGSEDADLDAYNAYLAELDRRNKAMSGAEAPTEAPAEAPAGEPAEKRADEA</sequence>
<feature type="transmembrane region" description="Helical" evidence="7">
    <location>
        <begin position="328"/>
        <end position="350"/>
    </location>
</feature>
<feature type="transmembrane region" description="Helical" evidence="7">
    <location>
        <begin position="506"/>
        <end position="526"/>
    </location>
</feature>
<evidence type="ECO:0000313" key="9">
    <source>
        <dbReference type="EMBL" id="QUX21491.1"/>
    </source>
</evidence>
<dbReference type="Pfam" id="PF05425">
    <property type="entry name" value="CopD"/>
    <property type="match status" value="1"/>
</dbReference>
<gene>
    <name evidence="9" type="ORF">KGD84_24235</name>
</gene>
<dbReference type="Proteomes" id="UP000676079">
    <property type="component" value="Chromosome"/>
</dbReference>